<keyword evidence="1" id="KW-1003">Cell membrane</keyword>
<keyword evidence="3" id="KW-1133">Transmembrane helix</keyword>
<dbReference type="GO" id="GO:0071555">
    <property type="term" value="P:cell wall organization"/>
    <property type="evidence" value="ECO:0007669"/>
    <property type="project" value="UniProtKB-KW"/>
</dbReference>
<proteinExistence type="predicted"/>
<feature type="non-terminal residue" evidence="7">
    <location>
        <position position="297"/>
    </location>
</feature>
<keyword evidence="2" id="KW-0812">Transmembrane</keyword>
<evidence type="ECO:0000256" key="2">
    <source>
        <dbReference type="ARBA" id="ARBA00022692"/>
    </source>
</evidence>
<keyword evidence="4" id="KW-0472">Membrane</keyword>
<comment type="caution">
    <text evidence="7">The sequence shown here is derived from an EMBL/GenBank/DDBJ whole genome shotgun (WGS) entry which is preliminary data.</text>
</comment>
<keyword evidence="6" id="KW-0961">Cell wall biogenesis/degradation</keyword>
<evidence type="ECO:0000256" key="3">
    <source>
        <dbReference type="ARBA" id="ARBA00022989"/>
    </source>
</evidence>
<dbReference type="AlphaFoldDB" id="K2GYS6"/>
<dbReference type="InterPro" id="IPR003770">
    <property type="entry name" value="MLTG-like"/>
</dbReference>
<name>K2GYS6_9BACT</name>
<evidence type="ECO:0000256" key="1">
    <source>
        <dbReference type="ARBA" id="ARBA00022475"/>
    </source>
</evidence>
<reference evidence="7" key="1">
    <citation type="journal article" date="2012" name="Science">
        <title>Fermentation, hydrogen, and sulfur metabolism in multiple uncultivated bacterial phyla.</title>
        <authorList>
            <person name="Wrighton K.C."/>
            <person name="Thomas B.C."/>
            <person name="Sharon I."/>
            <person name="Miller C.S."/>
            <person name="Castelle C.J."/>
            <person name="VerBerkmoes N.C."/>
            <person name="Wilkins M.J."/>
            <person name="Hettich R.L."/>
            <person name="Lipton M.S."/>
            <person name="Williams K.H."/>
            <person name="Long P.E."/>
            <person name="Banfield J.F."/>
        </authorList>
    </citation>
    <scope>NUCLEOTIDE SEQUENCE [LARGE SCALE GENOMIC DNA]</scope>
</reference>
<dbReference type="Pfam" id="PF02618">
    <property type="entry name" value="YceG"/>
    <property type="match status" value="1"/>
</dbReference>
<evidence type="ECO:0000256" key="5">
    <source>
        <dbReference type="ARBA" id="ARBA00023239"/>
    </source>
</evidence>
<dbReference type="GO" id="GO:0016829">
    <property type="term" value="F:lyase activity"/>
    <property type="evidence" value="ECO:0007669"/>
    <property type="project" value="UniProtKB-KW"/>
</dbReference>
<protein>
    <submittedName>
        <fullName evidence="7">Uncharacterized protein</fullName>
    </submittedName>
</protein>
<accession>K2GYS6</accession>
<organism evidence="7">
    <name type="scientific">uncultured bacterium</name>
    <name type="common">gcode 4</name>
    <dbReference type="NCBI Taxonomy" id="1234023"/>
    <lineage>
        <taxon>Bacteria</taxon>
        <taxon>environmental samples</taxon>
    </lineage>
</organism>
<evidence type="ECO:0000256" key="6">
    <source>
        <dbReference type="ARBA" id="ARBA00023316"/>
    </source>
</evidence>
<sequence>MKKLLLIAVHIIWALMVYAIISVWNTEVAEGTYTIKKDDTISQIPSRLKLDINLIFYKIWLKTMAPDIKLMAWSYEIKYNTTLLEAFQRNLNKPVSLDRQIMILPGWNIFDIDEMLAENWVIKAGDLTEYSNNIPKGLKEKYAFLKSAKSLEWFIYPETYRIALDSKLEDVVWIALDTFEERIYKDFLFARLVWVDFIDTLIMASIVEREERDPLNKPIVAWILSKRLEEGIALWADATVCYAYEKTFKECTPDFINEKIYIKSEYNTRNKVWLPPTPISNMSDDTFKAAFTPEWSP</sequence>
<evidence type="ECO:0000256" key="4">
    <source>
        <dbReference type="ARBA" id="ARBA00023136"/>
    </source>
</evidence>
<dbReference type="PANTHER" id="PTHR30518">
    <property type="entry name" value="ENDOLYTIC MUREIN TRANSGLYCOSYLASE"/>
    <property type="match status" value="1"/>
</dbReference>
<gene>
    <name evidence="7" type="ORF">ACD_3C00043G0024</name>
</gene>
<keyword evidence="5" id="KW-0456">Lyase</keyword>
<dbReference type="EMBL" id="AMFJ01000317">
    <property type="protein sequence ID" value="EKE28585.1"/>
    <property type="molecule type" value="Genomic_DNA"/>
</dbReference>
<dbReference type="PANTHER" id="PTHR30518:SF2">
    <property type="entry name" value="ENDOLYTIC MUREIN TRANSGLYCOSYLASE"/>
    <property type="match status" value="1"/>
</dbReference>
<evidence type="ECO:0000313" key="7">
    <source>
        <dbReference type="EMBL" id="EKE28585.1"/>
    </source>
</evidence>